<evidence type="ECO:0000256" key="3">
    <source>
        <dbReference type="ARBA" id="ARBA00022475"/>
    </source>
</evidence>
<evidence type="ECO:0000313" key="9">
    <source>
        <dbReference type="EMBL" id="ADZ81931.1"/>
    </source>
</evidence>
<dbReference type="EMBL" id="CP002582">
    <property type="protein sequence ID" value="ADZ81931.1"/>
    <property type="molecule type" value="Genomic_DNA"/>
</dbReference>
<keyword evidence="2 7" id="KW-0813">Transport</keyword>
<dbReference type="SUPFAM" id="SSF161098">
    <property type="entry name" value="MetI-like"/>
    <property type="match status" value="1"/>
</dbReference>
<evidence type="ECO:0000259" key="8">
    <source>
        <dbReference type="PROSITE" id="PS50928"/>
    </source>
</evidence>
<dbReference type="PROSITE" id="PS50928">
    <property type="entry name" value="ABC_TM1"/>
    <property type="match status" value="1"/>
</dbReference>
<dbReference type="Proteomes" id="UP000008467">
    <property type="component" value="Chromosome"/>
</dbReference>
<feature type="transmembrane region" description="Helical" evidence="7">
    <location>
        <begin position="103"/>
        <end position="126"/>
    </location>
</feature>
<keyword evidence="10" id="KW-1185">Reference proteome</keyword>
<keyword evidence="3" id="KW-1003">Cell membrane</keyword>
<dbReference type="GO" id="GO:0005886">
    <property type="term" value="C:plasma membrane"/>
    <property type="evidence" value="ECO:0007669"/>
    <property type="project" value="UniProtKB-SubCell"/>
</dbReference>
<dbReference type="InterPro" id="IPR035906">
    <property type="entry name" value="MetI-like_sf"/>
</dbReference>
<comment type="subcellular location">
    <subcellularLocation>
        <location evidence="1 7">Cell membrane</location>
        <topology evidence="1 7">Multi-pass membrane protein</topology>
    </subcellularLocation>
</comment>
<accession>F2JHY7</accession>
<protein>
    <submittedName>
        <fullName evidence="9">ABC-type transporter, integral membrane subunit</fullName>
    </submittedName>
</protein>
<dbReference type="InterPro" id="IPR000515">
    <property type="entry name" value="MetI-like"/>
</dbReference>
<evidence type="ECO:0000313" key="10">
    <source>
        <dbReference type="Proteomes" id="UP000008467"/>
    </source>
</evidence>
<feature type="domain" description="ABC transmembrane type-1" evidence="8">
    <location>
        <begin position="68"/>
        <end position="257"/>
    </location>
</feature>
<keyword evidence="6 7" id="KW-0472">Membrane</keyword>
<feature type="transmembrane region" description="Helical" evidence="7">
    <location>
        <begin position="72"/>
        <end position="96"/>
    </location>
</feature>
<dbReference type="Pfam" id="PF00528">
    <property type="entry name" value="BPD_transp_1"/>
    <property type="match status" value="1"/>
</dbReference>
<dbReference type="RefSeq" id="WP_013655232.1">
    <property type="nucleotide sequence ID" value="NC_015275.1"/>
</dbReference>
<evidence type="ECO:0000256" key="5">
    <source>
        <dbReference type="ARBA" id="ARBA00022989"/>
    </source>
</evidence>
<dbReference type="HOGENOM" id="CLU_016047_1_1_9"/>
<organism evidence="9 10">
    <name type="scientific">Cellulosilyticum lentocellum (strain ATCC 49066 / DSM 5427 / NCIMB 11756 / RHM5)</name>
    <name type="common">Clostridium lentocellum</name>
    <dbReference type="NCBI Taxonomy" id="642492"/>
    <lineage>
        <taxon>Bacteria</taxon>
        <taxon>Bacillati</taxon>
        <taxon>Bacillota</taxon>
        <taxon>Clostridia</taxon>
        <taxon>Lachnospirales</taxon>
        <taxon>Cellulosilyticaceae</taxon>
        <taxon>Cellulosilyticum</taxon>
    </lineage>
</organism>
<evidence type="ECO:0000256" key="4">
    <source>
        <dbReference type="ARBA" id="ARBA00022692"/>
    </source>
</evidence>
<dbReference type="CDD" id="cd06261">
    <property type="entry name" value="TM_PBP2"/>
    <property type="match status" value="1"/>
</dbReference>
<evidence type="ECO:0000256" key="6">
    <source>
        <dbReference type="ARBA" id="ARBA00023136"/>
    </source>
</evidence>
<keyword evidence="5 7" id="KW-1133">Transmembrane helix</keyword>
<dbReference type="STRING" id="642492.Clole_0174"/>
<reference evidence="9 10" key="1">
    <citation type="journal article" date="2011" name="J. Bacteriol.">
        <title>Complete genome sequence of the cellulose-degrading bacterium Cellulosilyticum lentocellum.</title>
        <authorList>
            <consortium name="US DOE Joint Genome Institute"/>
            <person name="Miller D.A."/>
            <person name="Suen G."/>
            <person name="Bruce D."/>
            <person name="Copeland A."/>
            <person name="Cheng J.F."/>
            <person name="Detter C."/>
            <person name="Goodwin L.A."/>
            <person name="Han C.S."/>
            <person name="Hauser L.J."/>
            <person name="Land M.L."/>
            <person name="Lapidus A."/>
            <person name="Lucas S."/>
            <person name="Meincke L."/>
            <person name="Pitluck S."/>
            <person name="Tapia R."/>
            <person name="Teshima H."/>
            <person name="Woyke T."/>
            <person name="Fox B.G."/>
            <person name="Angert E.R."/>
            <person name="Currie C.R."/>
        </authorList>
    </citation>
    <scope>NUCLEOTIDE SEQUENCE [LARGE SCALE GENOMIC DNA]</scope>
    <source>
        <strain evidence="10">ATCC 49066 / DSM 5427 / NCIMB 11756 / RHM5</strain>
    </source>
</reference>
<keyword evidence="4 7" id="KW-0812">Transmembrane</keyword>
<name>F2JHY7_CELLD</name>
<dbReference type="GO" id="GO:0055085">
    <property type="term" value="P:transmembrane transport"/>
    <property type="evidence" value="ECO:0007669"/>
    <property type="project" value="InterPro"/>
</dbReference>
<feature type="transmembrane region" description="Helical" evidence="7">
    <location>
        <begin position="236"/>
        <end position="257"/>
    </location>
</feature>
<evidence type="ECO:0000256" key="1">
    <source>
        <dbReference type="ARBA" id="ARBA00004651"/>
    </source>
</evidence>
<dbReference type="PANTHER" id="PTHR43744">
    <property type="entry name" value="ABC TRANSPORTER PERMEASE PROTEIN MG189-RELATED-RELATED"/>
    <property type="match status" value="1"/>
</dbReference>
<dbReference type="PANTHER" id="PTHR43744:SF8">
    <property type="entry name" value="SN-GLYCEROL-3-PHOSPHATE TRANSPORT SYSTEM PERMEASE PROTEIN UGPE"/>
    <property type="match status" value="1"/>
</dbReference>
<evidence type="ECO:0000256" key="2">
    <source>
        <dbReference type="ARBA" id="ARBA00022448"/>
    </source>
</evidence>
<dbReference type="eggNOG" id="COG0395">
    <property type="taxonomic scope" value="Bacteria"/>
</dbReference>
<feature type="transmembrane region" description="Helical" evidence="7">
    <location>
        <begin position="12"/>
        <end position="33"/>
    </location>
</feature>
<dbReference type="Gene3D" id="1.10.3720.10">
    <property type="entry name" value="MetI-like"/>
    <property type="match status" value="1"/>
</dbReference>
<gene>
    <name evidence="9" type="ordered locus">Clole_0174</name>
</gene>
<comment type="similarity">
    <text evidence="7">Belongs to the binding-protein-dependent transport system permease family.</text>
</comment>
<evidence type="ECO:0000256" key="7">
    <source>
        <dbReference type="RuleBase" id="RU363032"/>
    </source>
</evidence>
<sequence length="272" mass="30119">MMRKTKWQLNLLSIIIGLLIIAPILYALSLSLMTPAEISMFPPRLLPSQLRLDNYQLALSMVPFGRFLTNSLFVGICVTFGQLLTCSLAAYAFSFFEFKGKKLLFIAVLATVMIPGEVIIVSNYLTVSQLGWNDSLKALIIPFLTSGMGIFMVRQFFLTVPKDLHEAAVIDGCGHFQFLTTILVPISKPVMASLGIYVFINTWNQYMWPLLTINNPNKRTVQIGISMLQFSEGNNYGVILAGALMIIIPSIIVFVIGQKRLVDGMISGAIKG</sequence>
<dbReference type="AlphaFoldDB" id="F2JHY7"/>
<dbReference type="KEGG" id="cle:Clole_0174"/>
<feature type="transmembrane region" description="Helical" evidence="7">
    <location>
        <begin position="178"/>
        <end position="200"/>
    </location>
</feature>
<feature type="transmembrane region" description="Helical" evidence="7">
    <location>
        <begin position="138"/>
        <end position="157"/>
    </location>
</feature>
<proteinExistence type="inferred from homology"/>